<keyword evidence="2" id="KW-0614">Plasmid</keyword>
<name>A0A6G6AN16_ECOLX</name>
<evidence type="ECO:0000313" key="2">
    <source>
        <dbReference type="EMBL" id="QID23083.1"/>
    </source>
</evidence>
<sequence>MFNHDDFISTKSIVLFELRDGEWTAILKNLLHAGEYLS</sequence>
<reference evidence="2" key="1">
    <citation type="submission" date="2019-08" db="EMBL/GenBank/DDBJ databases">
        <authorList>
            <person name="Yao H."/>
        </authorList>
    </citation>
    <scope>NUCLEOTIDE SEQUENCE</scope>
    <source>
        <strain evidence="1">4M18F</strain>
        <strain evidence="2">4M8F</strain>
        <plasmid evidence="1">p4M18F</plasmid>
        <plasmid evidence="2">p4M8F</plasmid>
    </source>
</reference>
<evidence type="ECO:0000313" key="1">
    <source>
        <dbReference type="EMBL" id="QID22593.1"/>
    </source>
</evidence>
<organism evidence="2">
    <name type="scientific">Escherichia coli</name>
    <dbReference type="NCBI Taxonomy" id="562"/>
    <lineage>
        <taxon>Bacteria</taxon>
        <taxon>Pseudomonadati</taxon>
        <taxon>Pseudomonadota</taxon>
        <taxon>Gammaproteobacteria</taxon>
        <taxon>Enterobacterales</taxon>
        <taxon>Enterobacteriaceae</taxon>
        <taxon>Escherichia</taxon>
    </lineage>
</organism>
<dbReference type="EMBL" id="MN256758">
    <property type="protein sequence ID" value="QID23060.1"/>
    <property type="molecule type" value="Genomic_DNA"/>
</dbReference>
<dbReference type="EMBL" id="MN256757">
    <property type="protein sequence ID" value="QID22593.1"/>
    <property type="molecule type" value="Genomic_DNA"/>
</dbReference>
<geneLocation type="plasmid" evidence="2">
    <name>p4M8F</name>
</geneLocation>
<protein>
    <submittedName>
        <fullName evidence="2">Uncharacterized protein</fullName>
    </submittedName>
</protein>
<geneLocation type="plasmid" evidence="1">
    <name>p4M18F</name>
</geneLocation>
<dbReference type="AlphaFoldDB" id="A0A6G6AN16"/>
<dbReference type="EMBL" id="MN256758">
    <property type="protein sequence ID" value="QID23083.1"/>
    <property type="molecule type" value="Genomic_DNA"/>
</dbReference>
<proteinExistence type="predicted"/>
<accession>A0A6G6AN16</accession>